<dbReference type="FunFam" id="3.40.50.720:FF:000084">
    <property type="entry name" value="Short-chain dehydrogenase reductase"/>
    <property type="match status" value="1"/>
</dbReference>
<dbReference type="InterPro" id="IPR002347">
    <property type="entry name" value="SDR_fam"/>
</dbReference>
<dbReference type="PANTHER" id="PTHR42879:SF2">
    <property type="entry name" value="3-OXOACYL-[ACYL-CARRIER-PROTEIN] REDUCTASE FABG"/>
    <property type="match status" value="1"/>
</dbReference>
<gene>
    <name evidence="4" type="ordered locus">Caur_2733</name>
</gene>
<dbReference type="Gene3D" id="3.40.50.720">
    <property type="entry name" value="NAD(P)-binding Rossmann-like Domain"/>
    <property type="match status" value="1"/>
</dbReference>
<comment type="similarity">
    <text evidence="1">Belongs to the short-chain dehydrogenases/reductases (SDR) family.</text>
</comment>
<dbReference type="Pfam" id="PF13561">
    <property type="entry name" value="adh_short_C2"/>
    <property type="match status" value="1"/>
</dbReference>
<dbReference type="PRINTS" id="PR00080">
    <property type="entry name" value="SDRFAMILY"/>
</dbReference>
<dbReference type="SMART" id="SM00822">
    <property type="entry name" value="PKS_KR"/>
    <property type="match status" value="1"/>
</dbReference>
<dbReference type="AlphaFoldDB" id="A9WJN4"/>
<dbReference type="RefSeq" id="WP_012258591.1">
    <property type="nucleotide sequence ID" value="NC_010175.1"/>
</dbReference>
<dbReference type="KEGG" id="cau:Caur_2733"/>
<dbReference type="GO" id="GO:0016628">
    <property type="term" value="F:oxidoreductase activity, acting on the CH-CH group of donors, NAD or NADP as acceptor"/>
    <property type="evidence" value="ECO:0000318"/>
    <property type="project" value="GO_Central"/>
</dbReference>
<dbReference type="PATRIC" id="fig|324602.8.peg.3083"/>
<dbReference type="EMBL" id="CP000909">
    <property type="protein sequence ID" value="ABY35938.1"/>
    <property type="molecule type" value="Genomic_DNA"/>
</dbReference>
<dbReference type="EnsemblBacteria" id="ABY35938">
    <property type="protein sequence ID" value="ABY35938"/>
    <property type="gene ID" value="Caur_2733"/>
</dbReference>
<evidence type="ECO:0000259" key="3">
    <source>
        <dbReference type="SMART" id="SM00822"/>
    </source>
</evidence>
<evidence type="ECO:0000313" key="5">
    <source>
        <dbReference type="Proteomes" id="UP000002008"/>
    </source>
</evidence>
<dbReference type="PROSITE" id="PS00061">
    <property type="entry name" value="ADH_SHORT"/>
    <property type="match status" value="1"/>
</dbReference>
<dbReference type="NCBIfam" id="NF005559">
    <property type="entry name" value="PRK07231.1"/>
    <property type="match status" value="1"/>
</dbReference>
<dbReference type="SUPFAM" id="SSF51735">
    <property type="entry name" value="NAD(P)-binding Rossmann-fold domains"/>
    <property type="match status" value="1"/>
</dbReference>
<dbReference type="InterPro" id="IPR050259">
    <property type="entry name" value="SDR"/>
</dbReference>
<feature type="domain" description="Ketoreductase" evidence="3">
    <location>
        <begin position="7"/>
        <end position="184"/>
    </location>
</feature>
<keyword evidence="5" id="KW-1185">Reference proteome</keyword>
<accession>A9WJN4</accession>
<reference evidence="5" key="1">
    <citation type="journal article" date="2011" name="BMC Genomics">
        <title>Complete genome sequence of the filamentous anoxygenic phototrophic bacterium Chloroflexus aurantiacus.</title>
        <authorList>
            <person name="Tang K.H."/>
            <person name="Barry K."/>
            <person name="Chertkov O."/>
            <person name="Dalin E."/>
            <person name="Han C.S."/>
            <person name="Hauser L.J."/>
            <person name="Honchak B.M."/>
            <person name="Karbach L.E."/>
            <person name="Land M.L."/>
            <person name="Lapidus A."/>
            <person name="Larimer F.W."/>
            <person name="Mikhailova N."/>
            <person name="Pitluck S."/>
            <person name="Pierson B.K."/>
            <person name="Blankenship R.E."/>
        </authorList>
    </citation>
    <scope>NUCLEOTIDE SEQUENCE [LARGE SCALE GENOMIC DNA]</scope>
    <source>
        <strain evidence="5">ATCC 29366 / DSM 635 / J-10-fl</strain>
    </source>
</reference>
<dbReference type="Proteomes" id="UP000002008">
    <property type="component" value="Chromosome"/>
</dbReference>
<dbReference type="GO" id="GO:0032787">
    <property type="term" value="P:monocarboxylic acid metabolic process"/>
    <property type="evidence" value="ECO:0007669"/>
    <property type="project" value="UniProtKB-ARBA"/>
</dbReference>
<keyword evidence="2" id="KW-0560">Oxidoreductase</keyword>
<dbReference type="InterPro" id="IPR020904">
    <property type="entry name" value="Sc_DH/Rdtase_CS"/>
</dbReference>
<dbReference type="PANTHER" id="PTHR42879">
    <property type="entry name" value="3-OXOACYL-(ACYL-CARRIER-PROTEIN) REDUCTASE"/>
    <property type="match status" value="1"/>
</dbReference>
<dbReference type="PRINTS" id="PR00081">
    <property type="entry name" value="GDHRDH"/>
</dbReference>
<proteinExistence type="inferred from homology"/>
<name>A9WJN4_CHLAA</name>
<dbReference type="STRING" id="324602.Caur_2733"/>
<dbReference type="HOGENOM" id="CLU_010194_1_2_0"/>
<dbReference type="InterPro" id="IPR036291">
    <property type="entry name" value="NAD(P)-bd_dom_sf"/>
</dbReference>
<evidence type="ECO:0000313" key="4">
    <source>
        <dbReference type="EMBL" id="ABY35938.1"/>
    </source>
</evidence>
<dbReference type="eggNOG" id="COG1028">
    <property type="taxonomic scope" value="Bacteria"/>
</dbReference>
<protein>
    <submittedName>
        <fullName evidence="4">Short-chain dehydrogenase/reductase SDR</fullName>
    </submittedName>
</protein>
<dbReference type="InParanoid" id="A9WJN4"/>
<evidence type="ECO:0000256" key="2">
    <source>
        <dbReference type="ARBA" id="ARBA00023002"/>
    </source>
</evidence>
<organism evidence="4 5">
    <name type="scientific">Chloroflexus aurantiacus (strain ATCC 29366 / DSM 635 / J-10-fl)</name>
    <dbReference type="NCBI Taxonomy" id="324602"/>
    <lineage>
        <taxon>Bacteria</taxon>
        <taxon>Bacillati</taxon>
        <taxon>Chloroflexota</taxon>
        <taxon>Chloroflexia</taxon>
        <taxon>Chloroflexales</taxon>
        <taxon>Chloroflexineae</taxon>
        <taxon>Chloroflexaceae</taxon>
        <taxon>Chloroflexus</taxon>
    </lineage>
</organism>
<dbReference type="InterPro" id="IPR057326">
    <property type="entry name" value="KR_dom"/>
</dbReference>
<evidence type="ECO:0000256" key="1">
    <source>
        <dbReference type="ARBA" id="ARBA00006484"/>
    </source>
</evidence>
<sequence length="246" mass="25387">MFDLRGRTAIVTGAGRGIGYAIATAFVEHGAQVALLDRDAAVVPAAERLGDRVQGVVADVAIAAEVDTAVNHVLHQWGRIDILVNNAAVLSSAPFLDLTPAEWERTLAVNLTAIYHTCRAVVPAMIATGYGRLITIASVAGKRGGGILGSAAYSAAKAGAIGLTKALARELAPHGITANTICPGPVETTLLSVMTPELRERAQRLIPLGRFALPAEVAAAALFLASTEASFITGETIDVDGGLTMD</sequence>